<dbReference type="SUPFAM" id="SSF51735">
    <property type="entry name" value="NAD(P)-binding Rossmann-fold domains"/>
    <property type="match status" value="1"/>
</dbReference>
<gene>
    <name evidence="4" type="primary">tsaC1_2</name>
    <name evidence="4" type="ORF">PSAL_030240</name>
</gene>
<dbReference type="PANTHER" id="PTHR43639">
    <property type="entry name" value="OXIDOREDUCTASE, SHORT-CHAIN DEHYDROGENASE/REDUCTASE FAMILY (AFU_ORTHOLOGUE AFUA_5G02870)"/>
    <property type="match status" value="1"/>
</dbReference>
<accession>A0A418SGL4</accession>
<comment type="similarity">
    <text evidence="1">Belongs to the short-chain dehydrogenases/reductases (SDR) family.</text>
</comment>
<keyword evidence="5" id="KW-1185">Reference proteome</keyword>
<name>A0A418SGL4_9RHOB</name>
<dbReference type="FunFam" id="3.40.50.720:FF:000084">
    <property type="entry name" value="Short-chain dehydrogenase reductase"/>
    <property type="match status" value="1"/>
</dbReference>
<dbReference type="AlphaFoldDB" id="A0A418SGL4"/>
<dbReference type="EC" id="1.2.1.62" evidence="4"/>
<dbReference type="InterPro" id="IPR036291">
    <property type="entry name" value="NAD(P)-bd_dom_sf"/>
</dbReference>
<evidence type="ECO:0000313" key="5">
    <source>
        <dbReference type="Proteomes" id="UP000283786"/>
    </source>
</evidence>
<keyword evidence="2 4" id="KW-0560">Oxidoreductase</keyword>
<dbReference type="EMBL" id="CP060436">
    <property type="protein sequence ID" value="QPM91769.1"/>
    <property type="molecule type" value="Genomic_DNA"/>
</dbReference>
<dbReference type="Gene3D" id="3.40.50.720">
    <property type="entry name" value="NAD(P)-binding Rossmann-like Domain"/>
    <property type="match status" value="1"/>
</dbReference>
<dbReference type="Proteomes" id="UP000283786">
    <property type="component" value="Chromosome"/>
</dbReference>
<dbReference type="OrthoDB" id="9797020at2"/>
<dbReference type="RefSeq" id="WP_119839457.1">
    <property type="nucleotide sequence ID" value="NZ_CP060436.1"/>
</dbReference>
<dbReference type="PRINTS" id="PR00081">
    <property type="entry name" value="GDHRDH"/>
</dbReference>
<dbReference type="SMART" id="SM00822">
    <property type="entry name" value="PKS_KR"/>
    <property type="match status" value="1"/>
</dbReference>
<dbReference type="PANTHER" id="PTHR43639:SF1">
    <property type="entry name" value="SHORT-CHAIN DEHYDROGENASE_REDUCTASE FAMILY PROTEIN"/>
    <property type="match status" value="1"/>
</dbReference>
<organism evidence="4 5">
    <name type="scientific">Pseudooceanicola algae</name>
    <dbReference type="NCBI Taxonomy" id="1537215"/>
    <lineage>
        <taxon>Bacteria</taxon>
        <taxon>Pseudomonadati</taxon>
        <taxon>Pseudomonadota</taxon>
        <taxon>Alphaproteobacteria</taxon>
        <taxon>Rhodobacterales</taxon>
        <taxon>Paracoccaceae</taxon>
        <taxon>Pseudooceanicola</taxon>
    </lineage>
</organism>
<dbReference type="NCBIfam" id="NF005559">
    <property type="entry name" value="PRK07231.1"/>
    <property type="match status" value="1"/>
</dbReference>
<evidence type="ECO:0000256" key="2">
    <source>
        <dbReference type="ARBA" id="ARBA00023002"/>
    </source>
</evidence>
<dbReference type="PRINTS" id="PR00080">
    <property type="entry name" value="SDRFAMILY"/>
</dbReference>
<dbReference type="InterPro" id="IPR057326">
    <property type="entry name" value="KR_dom"/>
</dbReference>
<protein>
    <submittedName>
        <fullName evidence="4">4-formylbenzenesulfonate dehydrogenase TsaC1/TsaC2</fullName>
        <ecNumber evidence="4">1.2.1.62</ecNumber>
    </submittedName>
</protein>
<evidence type="ECO:0000256" key="1">
    <source>
        <dbReference type="ARBA" id="ARBA00006484"/>
    </source>
</evidence>
<dbReference type="InterPro" id="IPR002347">
    <property type="entry name" value="SDR_fam"/>
</dbReference>
<reference evidence="4 5" key="1">
    <citation type="submission" date="2020-08" db="EMBL/GenBank/DDBJ databases">
        <title>Genome sequence of Rhodobacteraceae bacterium Lw-13e.</title>
        <authorList>
            <person name="Poehlein A."/>
            <person name="Wolter L."/>
            <person name="Daniel R."/>
            <person name="Brinkhoff T."/>
        </authorList>
    </citation>
    <scope>NUCLEOTIDE SEQUENCE [LARGE SCALE GENOMIC DNA]</scope>
    <source>
        <strain evidence="4 5">Lw-13e</strain>
    </source>
</reference>
<dbReference type="GO" id="GO:0018482">
    <property type="term" value="F:4-formylbenzenesulfonate dehydrogenase activity"/>
    <property type="evidence" value="ECO:0007669"/>
    <property type="project" value="UniProtKB-EC"/>
</dbReference>
<feature type="domain" description="Ketoreductase" evidence="3">
    <location>
        <begin position="6"/>
        <end position="183"/>
    </location>
</feature>
<evidence type="ECO:0000313" key="4">
    <source>
        <dbReference type="EMBL" id="QPM91769.1"/>
    </source>
</evidence>
<dbReference type="Pfam" id="PF13561">
    <property type="entry name" value="adh_short_C2"/>
    <property type="match status" value="1"/>
</dbReference>
<evidence type="ECO:0000259" key="3">
    <source>
        <dbReference type="SMART" id="SM00822"/>
    </source>
</evidence>
<sequence>MRLKDKVAVVTGAAQGFGEGIARRFAEEGAKVLVVDLQGDKADAVAAQIGGIGMGVNVASRDALEAMFDRAEAELGPVDILVNNAGVTHLPQPMQDVTEEDFDRIFAVNMKAIFHAAQLLVPRMAERGGAVINVSSTAAISPRPNLTWYNASKGWVNTVTQSMAVELAPKGIRVNAICPVAGETPLLQSFMGQDTPEVRAKFLSTIPIGRFTTPQDIGDAAVFLASPESGMVTGLCMTVDGGRCI</sequence>
<proteinExistence type="inferred from homology"/>
<dbReference type="KEGG" id="palw:PSAL_030240"/>